<organism evidence="7 8">
    <name type="scientific">Schizothecium vesticola</name>
    <dbReference type="NCBI Taxonomy" id="314040"/>
    <lineage>
        <taxon>Eukaryota</taxon>
        <taxon>Fungi</taxon>
        <taxon>Dikarya</taxon>
        <taxon>Ascomycota</taxon>
        <taxon>Pezizomycotina</taxon>
        <taxon>Sordariomycetes</taxon>
        <taxon>Sordariomycetidae</taxon>
        <taxon>Sordariales</taxon>
        <taxon>Schizotheciaceae</taxon>
        <taxon>Schizothecium</taxon>
    </lineage>
</organism>
<keyword evidence="8" id="KW-1185">Reference proteome</keyword>
<sequence>MFAPKRPYSAVSVMIDQMTNASVPENDLGGLPELVDVVNIQDTGPAEAARALRKKLKYGSVHRQLRALTILDALIENAGPQFKRSFADEPLLERLRFCASAPTSDPEVRKKCDELFRGWASMYKNTRGMERVAKLYKELPKRKLVVTQEKSKVIQETDNPFEDDEETVASSSRRTPSISAAPATQPAPSKDKDKKKGKKPRKIKKFDFEAEKDNMKAHIADAAMTSVNLTNLLQSINREQERISENPTAVKLFEQCKLLRKNIIRYIYNVESEEWLGSLLHANDALITALMTYEQLDRSIDADSDSDDEMAEQAHLFRMATEKAKGKEPASPTSPVPGMAGLSIRPSPPPRPAPPPRPSAASKPSNMSRPIQKEPSDDEEEEEEDNNPFADRNEVTTPKVEREEHRW</sequence>
<dbReference type="SUPFAM" id="SSF89009">
    <property type="entry name" value="GAT-like domain"/>
    <property type="match status" value="1"/>
</dbReference>
<feature type="domain" description="VHS" evidence="5">
    <location>
        <begin position="18"/>
        <end position="147"/>
    </location>
</feature>
<proteinExistence type="predicted"/>
<dbReference type="Pfam" id="PF00790">
    <property type="entry name" value="VHS"/>
    <property type="match status" value="1"/>
</dbReference>
<evidence type="ECO:0000256" key="1">
    <source>
        <dbReference type="ARBA" id="ARBA00011446"/>
    </source>
</evidence>
<keyword evidence="3" id="KW-0653">Protein transport</keyword>
<evidence type="ECO:0000313" key="7">
    <source>
        <dbReference type="EMBL" id="KAK0743240.1"/>
    </source>
</evidence>
<dbReference type="Pfam" id="PF03127">
    <property type="entry name" value="GAT"/>
    <property type="match status" value="1"/>
</dbReference>
<feature type="compositionally biased region" description="Pro residues" evidence="4">
    <location>
        <begin position="346"/>
        <end position="358"/>
    </location>
</feature>
<dbReference type="SMART" id="SM00288">
    <property type="entry name" value="VHS"/>
    <property type="match status" value="1"/>
</dbReference>
<dbReference type="PANTHER" id="PTHR47789">
    <property type="entry name" value="LAS SEVENTEEN-BINDING PROTEIN 5"/>
    <property type="match status" value="1"/>
</dbReference>
<feature type="compositionally biased region" description="Polar residues" evidence="4">
    <location>
        <begin position="168"/>
        <end position="178"/>
    </location>
</feature>
<evidence type="ECO:0000259" key="5">
    <source>
        <dbReference type="PROSITE" id="PS50179"/>
    </source>
</evidence>
<dbReference type="InterPro" id="IPR008942">
    <property type="entry name" value="ENTH_VHS"/>
</dbReference>
<dbReference type="GO" id="GO:0030479">
    <property type="term" value="C:actin cortical patch"/>
    <property type="evidence" value="ECO:0007669"/>
    <property type="project" value="TreeGrafter"/>
</dbReference>
<dbReference type="Gene3D" id="1.20.58.160">
    <property type="match status" value="1"/>
</dbReference>
<evidence type="ECO:0000256" key="3">
    <source>
        <dbReference type="ARBA" id="ARBA00022927"/>
    </source>
</evidence>
<dbReference type="Proteomes" id="UP001172155">
    <property type="component" value="Unassembled WGS sequence"/>
</dbReference>
<dbReference type="InterPro" id="IPR004152">
    <property type="entry name" value="GAT_dom"/>
</dbReference>
<reference evidence="7" key="1">
    <citation type="submission" date="2023-06" db="EMBL/GenBank/DDBJ databases">
        <title>Genome-scale phylogeny and comparative genomics of the fungal order Sordariales.</title>
        <authorList>
            <consortium name="Lawrence Berkeley National Laboratory"/>
            <person name="Hensen N."/>
            <person name="Bonometti L."/>
            <person name="Westerberg I."/>
            <person name="Brannstrom I.O."/>
            <person name="Guillou S."/>
            <person name="Cros-Aarteil S."/>
            <person name="Calhoun S."/>
            <person name="Haridas S."/>
            <person name="Kuo A."/>
            <person name="Mondo S."/>
            <person name="Pangilinan J."/>
            <person name="Riley R."/>
            <person name="LaButti K."/>
            <person name="Andreopoulos B."/>
            <person name="Lipzen A."/>
            <person name="Chen C."/>
            <person name="Yanf M."/>
            <person name="Daum C."/>
            <person name="Ng V."/>
            <person name="Clum A."/>
            <person name="Steindorff A."/>
            <person name="Ohm R."/>
            <person name="Martin F."/>
            <person name="Silar P."/>
            <person name="Natvig D."/>
            <person name="Lalanne C."/>
            <person name="Gautier V."/>
            <person name="Ament-velasquez S.L."/>
            <person name="Kruys A."/>
            <person name="Hutchinson M.I."/>
            <person name="Powell A.J."/>
            <person name="Barry K."/>
            <person name="Miller A.N."/>
            <person name="Grigoriev I.V."/>
            <person name="Debuchy R."/>
            <person name="Gladieux P."/>
            <person name="Thoren M.H."/>
            <person name="Johannesson H."/>
        </authorList>
    </citation>
    <scope>NUCLEOTIDE SEQUENCE</scope>
    <source>
        <strain evidence="7">SMH3187-1</strain>
    </source>
</reference>
<evidence type="ECO:0000256" key="2">
    <source>
        <dbReference type="ARBA" id="ARBA00022448"/>
    </source>
</evidence>
<protein>
    <recommendedName>
        <fullName evidence="9">VHS domain-containing protein</fullName>
    </recommendedName>
</protein>
<comment type="caution">
    <text evidence="7">The sequence shown here is derived from an EMBL/GenBank/DDBJ whole genome shotgun (WGS) entry which is preliminary data.</text>
</comment>
<feature type="compositionally biased region" description="Basic and acidic residues" evidence="4">
    <location>
        <begin position="391"/>
        <end position="407"/>
    </location>
</feature>
<accession>A0AA40EPS8</accession>
<dbReference type="CDD" id="cd14232">
    <property type="entry name" value="GAT_LSB5"/>
    <property type="match status" value="1"/>
</dbReference>
<evidence type="ECO:0008006" key="9">
    <source>
        <dbReference type="Google" id="ProtNLM"/>
    </source>
</evidence>
<dbReference type="SUPFAM" id="SSF48464">
    <property type="entry name" value="ENTH/VHS domain"/>
    <property type="match status" value="1"/>
</dbReference>
<name>A0AA40EPS8_9PEZI</name>
<dbReference type="GO" id="GO:0007015">
    <property type="term" value="P:actin filament organization"/>
    <property type="evidence" value="ECO:0007669"/>
    <property type="project" value="InterPro"/>
</dbReference>
<dbReference type="PROSITE" id="PS50179">
    <property type="entry name" value="VHS"/>
    <property type="match status" value="1"/>
</dbReference>
<dbReference type="GO" id="GO:0007034">
    <property type="term" value="P:vacuolar transport"/>
    <property type="evidence" value="ECO:0007669"/>
    <property type="project" value="UniProtKB-ARBA"/>
</dbReference>
<feature type="region of interest" description="Disordered" evidence="4">
    <location>
        <begin position="149"/>
        <end position="202"/>
    </location>
</feature>
<dbReference type="CDD" id="cd16980">
    <property type="entry name" value="VHS_Lsb5"/>
    <property type="match status" value="1"/>
</dbReference>
<evidence type="ECO:0000313" key="8">
    <source>
        <dbReference type="Proteomes" id="UP001172155"/>
    </source>
</evidence>
<evidence type="ECO:0000259" key="6">
    <source>
        <dbReference type="PROSITE" id="PS50909"/>
    </source>
</evidence>
<dbReference type="GO" id="GO:0006897">
    <property type="term" value="P:endocytosis"/>
    <property type="evidence" value="ECO:0007669"/>
    <property type="project" value="InterPro"/>
</dbReference>
<dbReference type="PANTHER" id="PTHR47789:SF1">
    <property type="entry name" value="LAS SEVENTEEN-BINDING PROTEIN 5"/>
    <property type="match status" value="1"/>
</dbReference>
<feature type="domain" description="GAT" evidence="6">
    <location>
        <begin position="210"/>
        <end position="298"/>
    </location>
</feature>
<dbReference type="GO" id="GO:0035091">
    <property type="term" value="F:phosphatidylinositol binding"/>
    <property type="evidence" value="ECO:0007669"/>
    <property type="project" value="InterPro"/>
</dbReference>
<dbReference type="Gene3D" id="1.25.40.90">
    <property type="match status" value="1"/>
</dbReference>
<dbReference type="InterPro" id="IPR038425">
    <property type="entry name" value="GAT_sf"/>
</dbReference>
<dbReference type="GO" id="GO:0043130">
    <property type="term" value="F:ubiquitin binding"/>
    <property type="evidence" value="ECO:0007669"/>
    <property type="project" value="InterPro"/>
</dbReference>
<gene>
    <name evidence="7" type="ORF">B0T18DRAFT_414762</name>
</gene>
<feature type="region of interest" description="Disordered" evidence="4">
    <location>
        <begin position="322"/>
        <end position="407"/>
    </location>
</feature>
<dbReference type="InterPro" id="IPR044103">
    <property type="entry name" value="GAT_LSB5"/>
</dbReference>
<comment type="subunit">
    <text evidence="1">Component of the ESCRT-0 complex composed of HSE1 and VPS27.</text>
</comment>
<evidence type="ECO:0000256" key="4">
    <source>
        <dbReference type="SAM" id="MobiDB-lite"/>
    </source>
</evidence>
<dbReference type="PROSITE" id="PS50909">
    <property type="entry name" value="GAT"/>
    <property type="match status" value="1"/>
</dbReference>
<dbReference type="InterPro" id="IPR002014">
    <property type="entry name" value="VHS_dom"/>
</dbReference>
<dbReference type="GO" id="GO:0015031">
    <property type="term" value="P:protein transport"/>
    <property type="evidence" value="ECO:0007669"/>
    <property type="project" value="UniProtKB-KW"/>
</dbReference>
<dbReference type="InterPro" id="IPR045007">
    <property type="entry name" value="LSB5"/>
</dbReference>
<dbReference type="GO" id="GO:0051666">
    <property type="term" value="P:actin cortical patch localization"/>
    <property type="evidence" value="ECO:0007669"/>
    <property type="project" value="TreeGrafter"/>
</dbReference>
<feature type="compositionally biased region" description="Acidic residues" evidence="4">
    <location>
        <begin position="376"/>
        <end position="386"/>
    </location>
</feature>
<dbReference type="AlphaFoldDB" id="A0AA40EPS8"/>
<dbReference type="EMBL" id="JAUKUD010000005">
    <property type="protein sequence ID" value="KAK0743240.1"/>
    <property type="molecule type" value="Genomic_DNA"/>
</dbReference>
<keyword evidence="2" id="KW-0813">Transport</keyword>